<reference evidence="2 3" key="1">
    <citation type="submission" date="2017-04" db="EMBL/GenBank/DDBJ databases">
        <authorList>
            <person name="Afonso C.L."/>
            <person name="Miller P.J."/>
            <person name="Scott M.A."/>
            <person name="Spackman E."/>
            <person name="Goraichik I."/>
            <person name="Dimitrov K.M."/>
            <person name="Suarez D.L."/>
            <person name="Swayne D.E."/>
        </authorList>
    </citation>
    <scope>NUCLEOTIDE SEQUENCE [LARGE SCALE GENOMIC DNA]</scope>
    <source>
        <strain evidence="2 3">DSM 26133</strain>
    </source>
</reference>
<sequence length="84" mass="9995">MTGKNELRPVLVNDKGKSIKGFFHRFVYKLANYHSETHVLVELEDGRLRYFEPFYVQFSDRKKNSDKSNNDKCEKPNKKKEETP</sequence>
<proteinExistence type="predicted"/>
<protein>
    <submittedName>
        <fullName evidence="2">Uncharacterized protein</fullName>
    </submittedName>
</protein>
<name>A0A1W2G605_REIFA</name>
<organism evidence="2 3">
    <name type="scientific">Reichenbachiella faecimaris</name>
    <dbReference type="NCBI Taxonomy" id="692418"/>
    <lineage>
        <taxon>Bacteria</taxon>
        <taxon>Pseudomonadati</taxon>
        <taxon>Bacteroidota</taxon>
        <taxon>Cytophagia</taxon>
        <taxon>Cytophagales</taxon>
        <taxon>Reichenbachiellaceae</taxon>
        <taxon>Reichenbachiella</taxon>
    </lineage>
</organism>
<dbReference type="STRING" id="692418.SAMN04488029_0136"/>
<dbReference type="AlphaFoldDB" id="A0A1W2G605"/>
<accession>A0A1W2G605</accession>
<dbReference type="EMBL" id="FWYF01000001">
    <property type="protein sequence ID" value="SMD31798.1"/>
    <property type="molecule type" value="Genomic_DNA"/>
</dbReference>
<dbReference type="RefSeq" id="WP_176214636.1">
    <property type="nucleotide sequence ID" value="NZ_FWYF01000001.1"/>
</dbReference>
<dbReference type="Proteomes" id="UP000192472">
    <property type="component" value="Unassembled WGS sequence"/>
</dbReference>
<keyword evidence="3" id="KW-1185">Reference proteome</keyword>
<evidence type="ECO:0000313" key="3">
    <source>
        <dbReference type="Proteomes" id="UP000192472"/>
    </source>
</evidence>
<feature type="region of interest" description="Disordered" evidence="1">
    <location>
        <begin position="61"/>
        <end position="84"/>
    </location>
</feature>
<evidence type="ECO:0000313" key="2">
    <source>
        <dbReference type="EMBL" id="SMD31798.1"/>
    </source>
</evidence>
<gene>
    <name evidence="2" type="ORF">SAMN04488029_0136</name>
</gene>
<evidence type="ECO:0000256" key="1">
    <source>
        <dbReference type="SAM" id="MobiDB-lite"/>
    </source>
</evidence>